<dbReference type="EMBL" id="JASBWV010000003">
    <property type="protein sequence ID" value="KAJ9127135.1"/>
    <property type="molecule type" value="Genomic_DNA"/>
</dbReference>
<name>A0ACC2XSW5_9TREE</name>
<accession>A0ACC2XSW5</accession>
<protein>
    <submittedName>
        <fullName evidence="1">Uncharacterized protein</fullName>
    </submittedName>
</protein>
<evidence type="ECO:0000313" key="2">
    <source>
        <dbReference type="Proteomes" id="UP001234202"/>
    </source>
</evidence>
<comment type="caution">
    <text evidence="1">The sequence shown here is derived from an EMBL/GenBank/DDBJ whole genome shotgun (WGS) entry which is preliminary data.</text>
</comment>
<sequence>MPPKRHAAISEATPSKSLFNFFERSPDAHHPGSTGSSSTRKNGNNQGLKRLKGKNTTRYVGTLNAPLVISDDEAPQNQVCQADVIDISDDDLAEDKSSGPHHVKSASTSLPVRRGRERSSVGESTNAFRLRPAQSVVGTSANIIANHETSHQPPAAQRPACSPSPEVALPLRQTGPIYDILMDLGSQKSELEQALAEEEGQWNEGDDEGMGMEDLDIADEEDAVQEAAPEDDNADDIPGAVEGGEKRKRKGKQKTTATKDCSPQIIAIEDSDSGGDDDSLGEREDEDDFDVDDDECPVCGRTFVGLQGDQKRSHVKKCSAGPASHVINTFTKGQQPISAFCKPAHVMDDRHEKDAEREREAQEIKNLKGANAFKMLMSGDKKKEDEDWKVAESDLKRDGKRVVGRRKAPFYKVMTGMPIAVDAFRYGSIPGIKAYFLTHAHSDHYTNLSGSWKHGPIYCSQTTANLIKLMLGVDEKWVHGLPWDTPYELPGTGGVMVTVLKANHCPGSSLFLFEGKQTVNAGDSTIKSAYVGGKRIWRYLHCGDFRACPEMVLHPAIKDKKLDVVYLDTTYLNPQYCFPPQPLVIAACASLAKRTVLGTGTKDAPEVKMENGEEPDVKPYLEGQADGGMQEKGKQLMQDWLVKQEDNVKAETGETDGTEPKKRGRTLVIMGTYSIGKERIVKGEYDLTCVARALNSKIYCDARKRSILMCQADPELHAMLTTDPLEATIHLVPLQTIQVDRLQPYLHKLKDHFSRVLAFRPTGWTYSPPAGTNMLPDINMVIRRDQKRTFTDAYLRPMRGSSHQFMIFGVPYSEHSSFFELTCFALSCPGPDVKMIATVNVGNEKSRGKMKKWFEKWQAEKVKRQQAGLPSIVEYRDVTYW</sequence>
<reference evidence="1" key="1">
    <citation type="submission" date="2023-04" db="EMBL/GenBank/DDBJ databases">
        <title>Draft Genome sequencing of Naganishia species isolated from polar environments using Oxford Nanopore Technology.</title>
        <authorList>
            <person name="Leo P."/>
            <person name="Venkateswaran K."/>
        </authorList>
    </citation>
    <scope>NUCLEOTIDE SEQUENCE</scope>
    <source>
        <strain evidence="1">DBVPG 5303</strain>
    </source>
</reference>
<dbReference type="Proteomes" id="UP001234202">
    <property type="component" value="Unassembled WGS sequence"/>
</dbReference>
<organism evidence="1 2">
    <name type="scientific">Naganishia onofrii</name>
    <dbReference type="NCBI Taxonomy" id="1851511"/>
    <lineage>
        <taxon>Eukaryota</taxon>
        <taxon>Fungi</taxon>
        <taxon>Dikarya</taxon>
        <taxon>Basidiomycota</taxon>
        <taxon>Agaricomycotina</taxon>
        <taxon>Tremellomycetes</taxon>
        <taxon>Filobasidiales</taxon>
        <taxon>Filobasidiaceae</taxon>
        <taxon>Naganishia</taxon>
    </lineage>
</organism>
<gene>
    <name evidence="1" type="ORF">QFC24_001371</name>
</gene>
<proteinExistence type="predicted"/>
<keyword evidence="2" id="KW-1185">Reference proteome</keyword>
<evidence type="ECO:0000313" key="1">
    <source>
        <dbReference type="EMBL" id="KAJ9127135.1"/>
    </source>
</evidence>